<dbReference type="GO" id="GO:0006814">
    <property type="term" value="P:sodium ion transport"/>
    <property type="evidence" value="ECO:0007669"/>
    <property type="project" value="UniProtKB-KW"/>
</dbReference>
<proteinExistence type="inferred from homology"/>
<keyword evidence="5 12" id="KW-0812">Transmembrane</keyword>
<dbReference type="Pfam" id="PF00474">
    <property type="entry name" value="SSF"/>
    <property type="match status" value="1"/>
</dbReference>
<evidence type="ECO:0000256" key="2">
    <source>
        <dbReference type="ARBA" id="ARBA00006434"/>
    </source>
</evidence>
<feature type="transmembrane region" description="Helical" evidence="12">
    <location>
        <begin position="504"/>
        <end position="529"/>
    </location>
</feature>
<evidence type="ECO:0000256" key="6">
    <source>
        <dbReference type="ARBA" id="ARBA00022989"/>
    </source>
</evidence>
<feature type="transmembrane region" description="Helical" evidence="12">
    <location>
        <begin position="550"/>
        <end position="576"/>
    </location>
</feature>
<dbReference type="InterPro" id="IPR038377">
    <property type="entry name" value="Na/Glc_symporter_sf"/>
</dbReference>
<dbReference type="SUPFAM" id="SSF117281">
    <property type="entry name" value="Kelch motif"/>
    <property type="match status" value="1"/>
</dbReference>
<feature type="transmembrane region" description="Helical" evidence="12">
    <location>
        <begin position="596"/>
        <end position="616"/>
    </location>
</feature>
<dbReference type="RefSeq" id="WP_136081754.1">
    <property type="nucleotide sequence ID" value="NZ_CAAHFG010000003.1"/>
</dbReference>
<dbReference type="PROSITE" id="PS50283">
    <property type="entry name" value="NA_SOLUT_SYMP_3"/>
    <property type="match status" value="1"/>
</dbReference>
<evidence type="ECO:0000256" key="11">
    <source>
        <dbReference type="RuleBase" id="RU362091"/>
    </source>
</evidence>
<evidence type="ECO:0000313" key="14">
    <source>
        <dbReference type="EMBL" id="VGO16212.1"/>
    </source>
</evidence>
<evidence type="ECO:0000256" key="12">
    <source>
        <dbReference type="SAM" id="Phobius"/>
    </source>
</evidence>
<keyword evidence="13" id="KW-0732">Signal</keyword>
<dbReference type="GO" id="GO:0015293">
    <property type="term" value="F:symporter activity"/>
    <property type="evidence" value="ECO:0007669"/>
    <property type="project" value="TreeGrafter"/>
</dbReference>
<feature type="transmembrane region" description="Helical" evidence="12">
    <location>
        <begin position="652"/>
        <end position="671"/>
    </location>
</feature>
<feature type="transmembrane region" description="Helical" evidence="12">
    <location>
        <begin position="287"/>
        <end position="307"/>
    </location>
</feature>
<keyword evidence="10" id="KW-0739">Sodium transport</keyword>
<comment type="similarity">
    <text evidence="2 11">Belongs to the sodium:solute symporter (SSF) (TC 2.A.21) family.</text>
</comment>
<feature type="chain" id="PRO_5025460219" evidence="13">
    <location>
        <begin position="24"/>
        <end position="777"/>
    </location>
</feature>
<keyword evidence="6 12" id="KW-1133">Transmembrane helix</keyword>
<dbReference type="Proteomes" id="UP000366872">
    <property type="component" value="Unassembled WGS sequence"/>
</dbReference>
<dbReference type="AlphaFoldDB" id="A0A6C2U7X8"/>
<dbReference type="EMBL" id="CAAHFG010000003">
    <property type="protein sequence ID" value="VGO16212.1"/>
    <property type="molecule type" value="Genomic_DNA"/>
</dbReference>
<keyword evidence="3" id="KW-0813">Transport</keyword>
<evidence type="ECO:0000256" key="3">
    <source>
        <dbReference type="ARBA" id="ARBA00022448"/>
    </source>
</evidence>
<evidence type="ECO:0000256" key="9">
    <source>
        <dbReference type="ARBA" id="ARBA00023136"/>
    </source>
</evidence>
<keyword evidence="8" id="KW-0406">Ion transport</keyword>
<dbReference type="PANTHER" id="PTHR42985">
    <property type="entry name" value="SODIUM-COUPLED MONOCARBOXYLATE TRANSPORTER"/>
    <property type="match status" value="1"/>
</dbReference>
<evidence type="ECO:0000256" key="8">
    <source>
        <dbReference type="ARBA" id="ARBA00023065"/>
    </source>
</evidence>
<feature type="transmembrane region" description="Helical" evidence="12">
    <location>
        <begin position="710"/>
        <end position="730"/>
    </location>
</feature>
<sequence length="777" mass="83352">MSKRFLNYVCALGVLALAGPVSAEIKVKMLDAVPEGAAVERAGIVLENPTAAAVLMPDGVALVGGIDNGRLQDRAVLVQDDGTTELPAFPHGISEAGAALFDGRLFVVGGVENLESMAVSKAMYSLNLSNPSEGWQPHPDLPGAARISPTLIASDGRLHVFGGWTADGPGQRVLNDNWGYRLKPVDGTTHRGWQALAPMPDALAQSAVFQSGQIHVALAGGFSAPDIASDRVLLYNTVTDTWVLDGVLPQAVGGGLMVGQDTQPLLIGPDGSAMELTLSRTVKTLGFMDYATMGIYFAFMAGIGIYFARKQNNSDEFALGNRNVKWWAAGVSMFATGASSISFMAIPAQVFRSNLVWFTPVIFIIPLTLLQAYIIYPLLRRLNLTSTYEYLEHRFHPSLRYVASAQMIIFQLIGRMSVVMLLPSLAISAVTGLPVLTSVLVMGVLTTIYTAFGGFEAVIWTDFSQGVLMLVGGALMILLAINGLPGGMAEFIEVGKTYNKFDYIIWNSDLTMPVFWVFGLQLVLQNLACASDQPVVQRVYATPLKDMRKLAGMFAFCAIAISVLACFSGLAIFAYFHTHPQLLDAGMSNDQIVPLYVVQRLPTGLAGLIIAALFAASMSTLSSSMNSVATVTCEDFYRKFFKGADDKSRLRFMKISSLVVGALGTGAAAYMASMNLSSMFETWNVLIGLVGGGFIGIYILGMFTKRTNAIGAVSGALVSIVVTLLVKMFSPLHYMFYMPVAVISCMSVGYLVSVVTGGHRKALAGLTVFDMRKGLEE</sequence>
<dbReference type="Gene3D" id="1.20.1730.10">
    <property type="entry name" value="Sodium/glucose cotransporter"/>
    <property type="match status" value="1"/>
</dbReference>
<gene>
    <name evidence="14" type="primary">sglT_12</name>
    <name evidence="14" type="ORF">PDESU_04803</name>
</gene>
<evidence type="ECO:0000256" key="5">
    <source>
        <dbReference type="ARBA" id="ARBA00022692"/>
    </source>
</evidence>
<organism evidence="14 15">
    <name type="scientific">Pontiella desulfatans</name>
    <dbReference type="NCBI Taxonomy" id="2750659"/>
    <lineage>
        <taxon>Bacteria</taxon>
        <taxon>Pseudomonadati</taxon>
        <taxon>Kiritimatiellota</taxon>
        <taxon>Kiritimatiellia</taxon>
        <taxon>Kiritimatiellales</taxon>
        <taxon>Pontiellaceae</taxon>
        <taxon>Pontiella</taxon>
    </lineage>
</organism>
<dbReference type="NCBIfam" id="TIGR00813">
    <property type="entry name" value="sss"/>
    <property type="match status" value="1"/>
</dbReference>
<feature type="transmembrane region" description="Helical" evidence="12">
    <location>
        <begin position="467"/>
        <end position="484"/>
    </location>
</feature>
<feature type="transmembrane region" description="Helical" evidence="12">
    <location>
        <begin position="683"/>
        <end position="703"/>
    </location>
</feature>
<feature type="transmembrane region" description="Helical" evidence="12">
    <location>
        <begin position="736"/>
        <end position="755"/>
    </location>
</feature>
<evidence type="ECO:0000256" key="10">
    <source>
        <dbReference type="ARBA" id="ARBA00023201"/>
    </source>
</evidence>
<accession>A0A6C2U7X8</accession>
<dbReference type="InterPro" id="IPR001734">
    <property type="entry name" value="Na/solute_symporter"/>
</dbReference>
<feature type="transmembrane region" description="Helical" evidence="12">
    <location>
        <begin position="399"/>
        <end position="423"/>
    </location>
</feature>
<evidence type="ECO:0000256" key="1">
    <source>
        <dbReference type="ARBA" id="ARBA00004651"/>
    </source>
</evidence>
<comment type="subcellular location">
    <subcellularLocation>
        <location evidence="1">Cell membrane</location>
        <topology evidence="1">Multi-pass membrane protein</topology>
    </subcellularLocation>
</comment>
<feature type="signal peptide" evidence="13">
    <location>
        <begin position="1"/>
        <end position="23"/>
    </location>
</feature>
<feature type="transmembrane region" description="Helical" evidence="12">
    <location>
        <begin position="327"/>
        <end position="351"/>
    </location>
</feature>
<evidence type="ECO:0000256" key="13">
    <source>
        <dbReference type="SAM" id="SignalP"/>
    </source>
</evidence>
<evidence type="ECO:0000313" key="15">
    <source>
        <dbReference type="Proteomes" id="UP000366872"/>
    </source>
</evidence>
<dbReference type="Gene3D" id="2.120.10.80">
    <property type="entry name" value="Kelch-type beta propeller"/>
    <property type="match status" value="1"/>
</dbReference>
<dbReference type="InterPro" id="IPR051163">
    <property type="entry name" value="Sodium:Solute_Symporter_SSF"/>
</dbReference>
<keyword evidence="9 12" id="KW-0472">Membrane</keyword>
<protein>
    <submittedName>
        <fullName evidence="14">Sodium/glucose cotransporter</fullName>
    </submittedName>
</protein>
<dbReference type="CDD" id="cd11495">
    <property type="entry name" value="SLC5sbd_NIS-like_u3"/>
    <property type="match status" value="1"/>
</dbReference>
<keyword evidence="7" id="KW-0915">Sodium</keyword>
<keyword evidence="4" id="KW-1003">Cell membrane</keyword>
<reference evidence="14 15" key="1">
    <citation type="submission" date="2019-04" db="EMBL/GenBank/DDBJ databases">
        <authorList>
            <person name="Van Vliet M D."/>
        </authorList>
    </citation>
    <scope>NUCLEOTIDE SEQUENCE [LARGE SCALE GENOMIC DNA]</scope>
    <source>
        <strain evidence="14 15">F1</strain>
    </source>
</reference>
<dbReference type="GO" id="GO:0005886">
    <property type="term" value="C:plasma membrane"/>
    <property type="evidence" value="ECO:0007669"/>
    <property type="project" value="UniProtKB-SubCell"/>
</dbReference>
<keyword evidence="15" id="KW-1185">Reference proteome</keyword>
<feature type="transmembrane region" description="Helical" evidence="12">
    <location>
        <begin position="357"/>
        <end position="379"/>
    </location>
</feature>
<evidence type="ECO:0000256" key="7">
    <source>
        <dbReference type="ARBA" id="ARBA00023053"/>
    </source>
</evidence>
<name>A0A6C2U7X8_PONDE</name>
<dbReference type="InterPro" id="IPR015915">
    <property type="entry name" value="Kelch-typ_b-propeller"/>
</dbReference>
<dbReference type="PANTHER" id="PTHR42985:SF40">
    <property type="entry name" value="LD47995P-RELATED"/>
    <property type="match status" value="1"/>
</dbReference>
<evidence type="ECO:0000256" key="4">
    <source>
        <dbReference type="ARBA" id="ARBA00022475"/>
    </source>
</evidence>
<feature type="transmembrane region" description="Helical" evidence="12">
    <location>
        <begin position="435"/>
        <end position="455"/>
    </location>
</feature>